<dbReference type="Gene3D" id="2.40.37.10">
    <property type="entry name" value="Lyase, Ornithine Decarboxylase, Chain A, domain 1"/>
    <property type="match status" value="1"/>
</dbReference>
<dbReference type="PROSITE" id="PS00395">
    <property type="entry name" value="ALANINE_RACEMASE"/>
    <property type="match status" value="1"/>
</dbReference>
<evidence type="ECO:0000256" key="5">
    <source>
        <dbReference type="ARBA" id="ARBA00022898"/>
    </source>
</evidence>
<dbReference type="HAMAP" id="MF_01201">
    <property type="entry name" value="Ala_racemase"/>
    <property type="match status" value="1"/>
</dbReference>
<dbReference type="EC" id="5.1.1.1" evidence="4 7"/>
<dbReference type="EMBL" id="JRFJ01000003">
    <property type="protein sequence ID" value="KHJ54215.1"/>
    <property type="molecule type" value="Genomic_DNA"/>
</dbReference>
<accession>A0A0B1Q5W8</accession>
<dbReference type="Pfam" id="PF01168">
    <property type="entry name" value="Ala_racemase_N"/>
    <property type="match status" value="1"/>
</dbReference>
<feature type="active site" description="Proton acceptor; specific for D-alanine" evidence="7">
    <location>
        <position position="40"/>
    </location>
</feature>
<dbReference type="Proteomes" id="UP000030826">
    <property type="component" value="Unassembled WGS sequence"/>
</dbReference>
<evidence type="ECO:0000256" key="8">
    <source>
        <dbReference type="PIRSR" id="PIRSR600821-50"/>
    </source>
</evidence>
<dbReference type="GO" id="GO:0030170">
    <property type="term" value="F:pyridoxal phosphate binding"/>
    <property type="evidence" value="ECO:0007669"/>
    <property type="project" value="UniProtKB-UniRule"/>
</dbReference>
<comment type="cofactor">
    <cofactor evidence="2 7 8">
        <name>pyridoxal 5'-phosphate</name>
        <dbReference type="ChEBI" id="CHEBI:597326"/>
    </cofactor>
</comment>
<evidence type="ECO:0000256" key="7">
    <source>
        <dbReference type="HAMAP-Rule" id="MF_01201"/>
    </source>
</evidence>
<evidence type="ECO:0000256" key="4">
    <source>
        <dbReference type="ARBA" id="ARBA00013089"/>
    </source>
</evidence>
<dbReference type="UniPathway" id="UPA00042">
    <property type="reaction ID" value="UER00497"/>
</dbReference>
<dbReference type="AlphaFoldDB" id="A0A0B1Q5W8"/>
<protein>
    <recommendedName>
        <fullName evidence="4 7">Alanine racemase</fullName>
        <ecNumber evidence="4 7">5.1.1.1</ecNumber>
    </recommendedName>
</protein>
<dbReference type="GO" id="GO:0030632">
    <property type="term" value="P:D-alanine biosynthetic process"/>
    <property type="evidence" value="ECO:0007669"/>
    <property type="project" value="UniProtKB-UniRule"/>
</dbReference>
<dbReference type="InterPro" id="IPR020622">
    <property type="entry name" value="Ala_racemase_pyridoxalP-BS"/>
</dbReference>
<comment type="caution">
    <text evidence="11">The sequence shown here is derived from an EMBL/GenBank/DDBJ whole genome shotgun (WGS) entry which is preliminary data.</text>
</comment>
<proteinExistence type="inferred from homology"/>
<dbReference type="PANTHER" id="PTHR30511:SF0">
    <property type="entry name" value="ALANINE RACEMASE, CATABOLIC-RELATED"/>
    <property type="match status" value="1"/>
</dbReference>
<feature type="binding site" evidence="7 9">
    <location>
        <position position="142"/>
    </location>
    <ligand>
        <name>substrate</name>
    </ligand>
</feature>
<feature type="modified residue" description="N6-(pyridoxal phosphate)lysine" evidence="7 8">
    <location>
        <position position="40"/>
    </location>
</feature>
<evidence type="ECO:0000256" key="6">
    <source>
        <dbReference type="ARBA" id="ARBA00023235"/>
    </source>
</evidence>
<comment type="similarity">
    <text evidence="3 7">Belongs to the alanine racemase family.</text>
</comment>
<dbReference type="InterPro" id="IPR000821">
    <property type="entry name" value="Ala_racemase"/>
</dbReference>
<gene>
    <name evidence="11" type="ORF">LA66_12175</name>
</gene>
<dbReference type="PANTHER" id="PTHR30511">
    <property type="entry name" value="ALANINE RACEMASE"/>
    <property type="match status" value="1"/>
</dbReference>
<comment type="function">
    <text evidence="7">Catalyzes the interconversion of L-alanine and D-alanine. May also act on other amino acids.</text>
</comment>
<keyword evidence="5 7" id="KW-0663">Pyridoxal phosphate</keyword>
<dbReference type="InterPro" id="IPR009006">
    <property type="entry name" value="Ala_racemase/Decarboxylase_C"/>
</dbReference>
<sequence length="376" mass="40016">MSLTDTPRAPFVEIDSWALKSNWRTLAMLAPDARTAAAVKADGYGLGGVIASKALFGAGCRDFFVAWAEEGAEIREAMPGKNCRIFVLQGLDGHAARLCRSQRLLPILSTPEDIELWTRGGQPEDGGLPGVAGLQLETGMHRLGLTDLQSRKAAELSRQGKLDLALVMSHLAAADEPGSGLADEQLDRFRKLANRFPFVARSLANSAAILRGPQFHFDLTRPGICLYGGQTALHPGGALRPVARLVGHVLQVADVKRGEHVGYGQVVKLKRPARIATVGLGYADGYPRSAFGDGVDGQRTAPAVHVAGHRAPIVGRISMDMSMVDISGLPDGAVRPGSEVEFFGPNIPIDDVAAHAGTIAYELLTGIGSRVRRAWV</sequence>
<organism evidence="11 12">
    <name type="scientific">Aureimonas altamirensis</name>
    <dbReference type="NCBI Taxonomy" id="370622"/>
    <lineage>
        <taxon>Bacteria</taxon>
        <taxon>Pseudomonadati</taxon>
        <taxon>Pseudomonadota</taxon>
        <taxon>Alphaproteobacteria</taxon>
        <taxon>Hyphomicrobiales</taxon>
        <taxon>Aurantimonadaceae</taxon>
        <taxon>Aureimonas</taxon>
    </lineage>
</organism>
<evidence type="ECO:0000259" key="10">
    <source>
        <dbReference type="SMART" id="SM01005"/>
    </source>
</evidence>
<reference evidence="11 12" key="1">
    <citation type="submission" date="2014-09" db="EMBL/GenBank/DDBJ databases">
        <title>Isolation and characterization of Aurantimonas altamirensis ON-56566 from clinical sample following a dog bite.</title>
        <authorList>
            <person name="Eshaghi A."/>
            <person name="Li A."/>
            <person name="Shahinas D."/>
            <person name="Bahn P."/>
            <person name="Kus J.V."/>
            <person name="Patel S.N."/>
        </authorList>
    </citation>
    <scope>NUCLEOTIDE SEQUENCE [LARGE SCALE GENOMIC DNA]</scope>
    <source>
        <strain evidence="11 12">ON-56566</strain>
    </source>
</reference>
<evidence type="ECO:0000256" key="1">
    <source>
        <dbReference type="ARBA" id="ARBA00000316"/>
    </source>
</evidence>
<dbReference type="OrthoDB" id="9813814at2"/>
<dbReference type="STRING" id="370622.LA66_12175"/>
<dbReference type="InterPro" id="IPR029066">
    <property type="entry name" value="PLP-binding_barrel"/>
</dbReference>
<dbReference type="RefSeq" id="WP_039193415.1">
    <property type="nucleotide sequence ID" value="NZ_JRFJ01000003.1"/>
</dbReference>
<evidence type="ECO:0000256" key="9">
    <source>
        <dbReference type="PIRSR" id="PIRSR600821-52"/>
    </source>
</evidence>
<comment type="catalytic activity">
    <reaction evidence="1 7">
        <text>L-alanine = D-alanine</text>
        <dbReference type="Rhea" id="RHEA:20249"/>
        <dbReference type="ChEBI" id="CHEBI:57416"/>
        <dbReference type="ChEBI" id="CHEBI:57972"/>
        <dbReference type="EC" id="5.1.1.1"/>
    </reaction>
</comment>
<name>A0A0B1Q5W8_9HYPH</name>
<dbReference type="Pfam" id="PF00842">
    <property type="entry name" value="Ala_racemase_C"/>
    <property type="match status" value="1"/>
</dbReference>
<evidence type="ECO:0000256" key="2">
    <source>
        <dbReference type="ARBA" id="ARBA00001933"/>
    </source>
</evidence>
<dbReference type="Gene3D" id="3.20.20.10">
    <property type="entry name" value="Alanine racemase"/>
    <property type="match status" value="1"/>
</dbReference>
<dbReference type="SUPFAM" id="SSF51419">
    <property type="entry name" value="PLP-binding barrel"/>
    <property type="match status" value="1"/>
</dbReference>
<dbReference type="CDD" id="cd00430">
    <property type="entry name" value="PLPDE_III_AR"/>
    <property type="match status" value="1"/>
</dbReference>
<feature type="binding site" evidence="7 9">
    <location>
        <position position="319"/>
    </location>
    <ligand>
        <name>substrate</name>
    </ligand>
</feature>
<evidence type="ECO:0000313" key="11">
    <source>
        <dbReference type="EMBL" id="KHJ54215.1"/>
    </source>
</evidence>
<feature type="domain" description="Alanine racemase C-terminal" evidence="10">
    <location>
        <begin position="242"/>
        <end position="376"/>
    </location>
</feature>
<dbReference type="SMART" id="SM01005">
    <property type="entry name" value="Ala_racemase_C"/>
    <property type="match status" value="1"/>
</dbReference>
<dbReference type="InterPro" id="IPR001608">
    <property type="entry name" value="Ala_racemase_N"/>
</dbReference>
<keyword evidence="6 7" id="KW-0413">Isomerase</keyword>
<evidence type="ECO:0000313" key="12">
    <source>
        <dbReference type="Proteomes" id="UP000030826"/>
    </source>
</evidence>
<dbReference type="SUPFAM" id="SSF50621">
    <property type="entry name" value="Alanine racemase C-terminal domain-like"/>
    <property type="match status" value="1"/>
</dbReference>
<feature type="active site" description="Proton acceptor; specific for L-alanine" evidence="7">
    <location>
        <position position="263"/>
    </location>
</feature>
<evidence type="ECO:0000256" key="3">
    <source>
        <dbReference type="ARBA" id="ARBA00007880"/>
    </source>
</evidence>
<dbReference type="GO" id="GO:0008784">
    <property type="term" value="F:alanine racemase activity"/>
    <property type="evidence" value="ECO:0007669"/>
    <property type="project" value="UniProtKB-UniRule"/>
</dbReference>
<dbReference type="InterPro" id="IPR011079">
    <property type="entry name" value="Ala_racemase_C"/>
</dbReference>
<comment type="pathway">
    <text evidence="7">Amino-acid biosynthesis; D-alanine biosynthesis; D-alanine from L-alanine: step 1/1.</text>
</comment>
<dbReference type="GO" id="GO:0005829">
    <property type="term" value="C:cytosol"/>
    <property type="evidence" value="ECO:0007669"/>
    <property type="project" value="TreeGrafter"/>
</dbReference>
<dbReference type="NCBIfam" id="TIGR00492">
    <property type="entry name" value="alr"/>
    <property type="match status" value="1"/>
</dbReference>
<dbReference type="PRINTS" id="PR00992">
    <property type="entry name" value="ALARACEMASE"/>
</dbReference>